<dbReference type="GO" id="GO:0008967">
    <property type="term" value="F:phosphoglycolate phosphatase activity"/>
    <property type="evidence" value="ECO:0007669"/>
    <property type="project" value="TreeGrafter"/>
</dbReference>
<dbReference type="PRINTS" id="PR00413">
    <property type="entry name" value="HADHALOGNASE"/>
</dbReference>
<dbReference type="Gene3D" id="3.40.50.1000">
    <property type="entry name" value="HAD superfamily/HAD-like"/>
    <property type="match status" value="1"/>
</dbReference>
<dbReference type="InterPro" id="IPR036412">
    <property type="entry name" value="HAD-like_sf"/>
</dbReference>
<accession>A0A0R2H6T3</accession>
<gene>
    <name evidence="1" type="ORF">IV50_GL001424</name>
</gene>
<dbReference type="AlphaFoldDB" id="A0A0R2H6T3"/>
<sequence length="213" mass="23612">MQNMLFDFDGTLANSGATVALATQAAFRVLSLPEPSHDTIAYYMGIPIETSFKAMAPEHDFTTAEYDRLLSSFREHAQSLERTQVTLFPDISAVLTHLKQDGRQLFIVTSKPTHTLNRNLKRLNIAHFFTDCIGSDQVTHYKPAPDGILILLDRYHLDPKQTVMVGDATHDLQMGKAAGVKTAAVTWGAHTTAALQSEKPDWLCQTALELTQL</sequence>
<dbReference type="PANTHER" id="PTHR43434">
    <property type="entry name" value="PHOSPHOGLYCOLATE PHOSPHATASE"/>
    <property type="match status" value="1"/>
</dbReference>
<dbReference type="InterPro" id="IPR006439">
    <property type="entry name" value="HAD-SF_hydro_IA"/>
</dbReference>
<dbReference type="NCBIfam" id="TIGR01549">
    <property type="entry name" value="HAD-SF-IA-v1"/>
    <property type="match status" value="1"/>
</dbReference>
<dbReference type="PATRIC" id="fig|1629.5.peg.1438"/>
<proteinExistence type="predicted"/>
<dbReference type="NCBIfam" id="TIGR01509">
    <property type="entry name" value="HAD-SF-IA-v3"/>
    <property type="match status" value="1"/>
</dbReference>
<dbReference type="Gene3D" id="1.10.150.240">
    <property type="entry name" value="Putative phosphatase, domain 2"/>
    <property type="match status" value="1"/>
</dbReference>
<dbReference type="OrthoDB" id="9792518at2"/>
<dbReference type="FunFam" id="3.40.50.1000:FF:000022">
    <property type="entry name" value="Phosphoglycolate phosphatase"/>
    <property type="match status" value="1"/>
</dbReference>
<dbReference type="InterPro" id="IPR041492">
    <property type="entry name" value="HAD_2"/>
</dbReference>
<dbReference type="SFLD" id="SFLDG01135">
    <property type="entry name" value="C1.5.6:_HAD__Beta-PGM__Phospha"/>
    <property type="match status" value="1"/>
</dbReference>
<dbReference type="GO" id="GO:0006281">
    <property type="term" value="P:DNA repair"/>
    <property type="evidence" value="ECO:0007669"/>
    <property type="project" value="TreeGrafter"/>
</dbReference>
<name>A0A0R2H6T3_WEIVI</name>
<dbReference type="InterPro" id="IPR023198">
    <property type="entry name" value="PGP-like_dom2"/>
</dbReference>
<dbReference type="RefSeq" id="WP_057747031.1">
    <property type="nucleotide sequence ID" value="NZ_BJLU01000008.1"/>
</dbReference>
<comment type="caution">
    <text evidence="1">The sequence shown here is derived from an EMBL/GenBank/DDBJ whole genome shotgun (WGS) entry which is preliminary data.</text>
</comment>
<dbReference type="PANTHER" id="PTHR43434:SF26">
    <property type="entry name" value="PYROPHOSPHATASE PPAX"/>
    <property type="match status" value="1"/>
</dbReference>
<protein>
    <submittedName>
        <fullName evidence="1">Phosphatase</fullName>
    </submittedName>
</protein>
<dbReference type="InterPro" id="IPR023214">
    <property type="entry name" value="HAD_sf"/>
</dbReference>
<dbReference type="GO" id="GO:0005829">
    <property type="term" value="C:cytosol"/>
    <property type="evidence" value="ECO:0007669"/>
    <property type="project" value="TreeGrafter"/>
</dbReference>
<dbReference type="SFLD" id="SFLDG01129">
    <property type="entry name" value="C1.5:_HAD__Beta-PGM__Phosphata"/>
    <property type="match status" value="1"/>
</dbReference>
<dbReference type="Pfam" id="PF13419">
    <property type="entry name" value="HAD_2"/>
    <property type="match status" value="1"/>
</dbReference>
<dbReference type="InterPro" id="IPR050155">
    <property type="entry name" value="HAD-like_hydrolase_sf"/>
</dbReference>
<dbReference type="Proteomes" id="UP000051992">
    <property type="component" value="Unassembled WGS sequence"/>
</dbReference>
<dbReference type="SUPFAM" id="SSF56784">
    <property type="entry name" value="HAD-like"/>
    <property type="match status" value="1"/>
</dbReference>
<evidence type="ECO:0000313" key="2">
    <source>
        <dbReference type="Proteomes" id="UP000051992"/>
    </source>
</evidence>
<evidence type="ECO:0000313" key="1">
    <source>
        <dbReference type="EMBL" id="KRN45836.1"/>
    </source>
</evidence>
<keyword evidence="2" id="KW-1185">Reference proteome</keyword>
<dbReference type="EMBL" id="JQBM01000005">
    <property type="protein sequence ID" value="KRN45836.1"/>
    <property type="molecule type" value="Genomic_DNA"/>
</dbReference>
<organism evidence="1 2">
    <name type="scientific">Weissella viridescens</name>
    <name type="common">Lactobacillus viridescens</name>
    <dbReference type="NCBI Taxonomy" id="1629"/>
    <lineage>
        <taxon>Bacteria</taxon>
        <taxon>Bacillati</taxon>
        <taxon>Bacillota</taxon>
        <taxon>Bacilli</taxon>
        <taxon>Lactobacillales</taxon>
        <taxon>Lactobacillaceae</taxon>
        <taxon>Weissella</taxon>
    </lineage>
</organism>
<dbReference type="SFLD" id="SFLDS00003">
    <property type="entry name" value="Haloacid_Dehalogenase"/>
    <property type="match status" value="1"/>
</dbReference>
<reference evidence="1 2" key="1">
    <citation type="journal article" date="2015" name="Genome Announc.">
        <title>Expanding the biotechnology potential of lactobacilli through comparative genomics of 213 strains and associated genera.</title>
        <authorList>
            <person name="Sun Z."/>
            <person name="Harris H.M."/>
            <person name="McCann A."/>
            <person name="Guo C."/>
            <person name="Argimon S."/>
            <person name="Zhang W."/>
            <person name="Yang X."/>
            <person name="Jeffery I.B."/>
            <person name="Cooney J.C."/>
            <person name="Kagawa T.F."/>
            <person name="Liu W."/>
            <person name="Song Y."/>
            <person name="Salvetti E."/>
            <person name="Wrobel A."/>
            <person name="Rasinkangas P."/>
            <person name="Parkhill J."/>
            <person name="Rea M.C."/>
            <person name="O'Sullivan O."/>
            <person name="Ritari J."/>
            <person name="Douillard F.P."/>
            <person name="Paul Ross R."/>
            <person name="Yang R."/>
            <person name="Briner A.E."/>
            <person name="Felis G.E."/>
            <person name="de Vos W.M."/>
            <person name="Barrangou R."/>
            <person name="Klaenhammer T.R."/>
            <person name="Caufield P.W."/>
            <person name="Cui Y."/>
            <person name="Zhang H."/>
            <person name="O'Toole P.W."/>
        </authorList>
    </citation>
    <scope>NUCLEOTIDE SEQUENCE [LARGE SCALE GENOMIC DNA]</scope>
    <source>
        <strain evidence="1 2">DSM 20410</strain>
    </source>
</reference>